<dbReference type="AlphaFoldDB" id="A0A5C1AA36"/>
<dbReference type="Proteomes" id="UP000324974">
    <property type="component" value="Chromosome"/>
</dbReference>
<evidence type="ECO:0000313" key="2">
    <source>
        <dbReference type="Proteomes" id="UP000324974"/>
    </source>
</evidence>
<name>A0A5C1AA36_9BACT</name>
<organism evidence="1 2">
    <name type="scientific">Limnoglobus roseus</name>
    <dbReference type="NCBI Taxonomy" id="2598579"/>
    <lineage>
        <taxon>Bacteria</taxon>
        <taxon>Pseudomonadati</taxon>
        <taxon>Planctomycetota</taxon>
        <taxon>Planctomycetia</taxon>
        <taxon>Gemmatales</taxon>
        <taxon>Gemmataceae</taxon>
        <taxon>Limnoglobus</taxon>
    </lineage>
</organism>
<proteinExistence type="predicted"/>
<dbReference type="RefSeq" id="WP_149111004.1">
    <property type="nucleotide sequence ID" value="NZ_CP042425.1"/>
</dbReference>
<sequence length="125" mass="13838">MPGIEPREFKRPGTLDYVLVASGLITVTTTREHDVIAAAPALTAQFPPGQVLPIDEIVPALRCLILDVVYQRSNFLDGASVRAEAIHVFNRHRVLDGGIAKMYEFLRQGAEVARADLARCRLMIR</sequence>
<protein>
    <submittedName>
        <fullName evidence="1">Uncharacterized protein</fullName>
    </submittedName>
</protein>
<dbReference type="KEGG" id="lrs:PX52LOC_03189"/>
<accession>A0A5C1AA36</accession>
<keyword evidence="2" id="KW-1185">Reference proteome</keyword>
<reference evidence="2" key="1">
    <citation type="submission" date="2019-08" db="EMBL/GenBank/DDBJ databases">
        <title>Limnoglobus roseus gen. nov., sp. nov., a novel freshwater planctomycete with a giant genome from the family Gemmataceae.</title>
        <authorList>
            <person name="Kulichevskaya I.S."/>
            <person name="Naumoff D.G."/>
            <person name="Miroshnikov K."/>
            <person name="Ivanova A."/>
            <person name="Philippov D.A."/>
            <person name="Hakobyan A."/>
            <person name="Rijpstra I.C."/>
            <person name="Sinninghe Damste J.S."/>
            <person name="Liesack W."/>
            <person name="Dedysh S.N."/>
        </authorList>
    </citation>
    <scope>NUCLEOTIDE SEQUENCE [LARGE SCALE GENOMIC DNA]</scope>
    <source>
        <strain evidence="2">PX52</strain>
    </source>
</reference>
<dbReference type="EMBL" id="CP042425">
    <property type="protein sequence ID" value="QEL16249.1"/>
    <property type="molecule type" value="Genomic_DNA"/>
</dbReference>
<gene>
    <name evidence="1" type="ORF">PX52LOC_03189</name>
</gene>
<evidence type="ECO:0000313" key="1">
    <source>
        <dbReference type="EMBL" id="QEL16249.1"/>
    </source>
</evidence>